<reference evidence="5" key="1">
    <citation type="journal article" date="2017" name="Genome Biol.">
        <title>Comparative genomics reveals high biological diversity and specific adaptations in the industrially and medically important fungal genus Aspergillus.</title>
        <authorList>
            <person name="de Vries R.P."/>
            <person name="Riley R."/>
            <person name="Wiebenga A."/>
            <person name="Aguilar-Osorio G."/>
            <person name="Amillis S."/>
            <person name="Uchima C.A."/>
            <person name="Anderluh G."/>
            <person name="Asadollahi M."/>
            <person name="Askin M."/>
            <person name="Barry K."/>
            <person name="Battaglia E."/>
            <person name="Bayram O."/>
            <person name="Benocci T."/>
            <person name="Braus-Stromeyer S.A."/>
            <person name="Caldana C."/>
            <person name="Canovas D."/>
            <person name="Cerqueira G.C."/>
            <person name="Chen F."/>
            <person name="Chen W."/>
            <person name="Choi C."/>
            <person name="Clum A."/>
            <person name="Dos Santos R.A."/>
            <person name="Damasio A.R."/>
            <person name="Diallinas G."/>
            <person name="Emri T."/>
            <person name="Fekete E."/>
            <person name="Flipphi M."/>
            <person name="Freyberg S."/>
            <person name="Gallo A."/>
            <person name="Gournas C."/>
            <person name="Habgood R."/>
            <person name="Hainaut M."/>
            <person name="Harispe M.L."/>
            <person name="Henrissat B."/>
            <person name="Hilden K.S."/>
            <person name="Hope R."/>
            <person name="Hossain A."/>
            <person name="Karabika E."/>
            <person name="Karaffa L."/>
            <person name="Karanyi Z."/>
            <person name="Krasevec N."/>
            <person name="Kuo A."/>
            <person name="Kusch H."/>
            <person name="LaButti K."/>
            <person name="Lagendijk E.L."/>
            <person name="Lapidus A."/>
            <person name="Levasseur A."/>
            <person name="Lindquist E."/>
            <person name="Lipzen A."/>
            <person name="Logrieco A.F."/>
            <person name="MacCabe A."/>
            <person name="Maekelae M.R."/>
            <person name="Malavazi I."/>
            <person name="Melin P."/>
            <person name="Meyer V."/>
            <person name="Mielnichuk N."/>
            <person name="Miskei M."/>
            <person name="Molnar A.P."/>
            <person name="Mule G."/>
            <person name="Ngan C.Y."/>
            <person name="Orejas M."/>
            <person name="Orosz E."/>
            <person name="Ouedraogo J.P."/>
            <person name="Overkamp K.M."/>
            <person name="Park H.-S."/>
            <person name="Perrone G."/>
            <person name="Piumi F."/>
            <person name="Punt P.J."/>
            <person name="Ram A.F."/>
            <person name="Ramon A."/>
            <person name="Rauscher S."/>
            <person name="Record E."/>
            <person name="Riano-Pachon D.M."/>
            <person name="Robert V."/>
            <person name="Roehrig J."/>
            <person name="Ruller R."/>
            <person name="Salamov A."/>
            <person name="Salih N.S."/>
            <person name="Samson R.A."/>
            <person name="Sandor E."/>
            <person name="Sanguinetti M."/>
            <person name="Schuetze T."/>
            <person name="Sepcic K."/>
            <person name="Shelest E."/>
            <person name="Sherlock G."/>
            <person name="Sophianopoulou V."/>
            <person name="Squina F.M."/>
            <person name="Sun H."/>
            <person name="Susca A."/>
            <person name="Todd R.B."/>
            <person name="Tsang A."/>
            <person name="Unkles S.E."/>
            <person name="van de Wiele N."/>
            <person name="van Rossen-Uffink D."/>
            <person name="Oliveira J.V."/>
            <person name="Vesth T.C."/>
            <person name="Visser J."/>
            <person name="Yu J.-H."/>
            <person name="Zhou M."/>
            <person name="Andersen M.R."/>
            <person name="Archer D.B."/>
            <person name="Baker S.E."/>
            <person name="Benoit I."/>
            <person name="Brakhage A.A."/>
            <person name="Braus G.H."/>
            <person name="Fischer R."/>
            <person name="Frisvad J.C."/>
            <person name="Goldman G.H."/>
            <person name="Houbraken J."/>
            <person name="Oakley B."/>
            <person name="Pocsi I."/>
            <person name="Scazzocchio C."/>
            <person name="Seiboth B."/>
            <person name="vanKuyk P.A."/>
            <person name="Wortman J."/>
            <person name="Dyer P.S."/>
            <person name="Grigoriev I.V."/>
        </authorList>
    </citation>
    <scope>NUCLEOTIDE SEQUENCE [LARGE SCALE GENOMIC DNA]</scope>
    <source>
        <strain evidence="5">CBS 516.65</strain>
    </source>
</reference>
<feature type="transmembrane region" description="Helical" evidence="3">
    <location>
        <begin position="153"/>
        <end position="177"/>
    </location>
</feature>
<keyword evidence="3" id="KW-0812">Transmembrane</keyword>
<dbReference type="AlphaFoldDB" id="A0A1L9V664"/>
<feature type="transmembrane region" description="Helical" evidence="3">
    <location>
        <begin position="6"/>
        <end position="27"/>
    </location>
</feature>
<dbReference type="Proteomes" id="UP000184300">
    <property type="component" value="Unassembled WGS sequence"/>
</dbReference>
<dbReference type="EMBL" id="KV878918">
    <property type="protein sequence ID" value="OJJ79417.1"/>
    <property type="molecule type" value="Genomic_DNA"/>
</dbReference>
<dbReference type="GeneID" id="34461409"/>
<evidence type="ECO:0000256" key="3">
    <source>
        <dbReference type="SAM" id="Phobius"/>
    </source>
</evidence>
<evidence type="ECO:0000256" key="1">
    <source>
        <dbReference type="SAM" id="Coils"/>
    </source>
</evidence>
<evidence type="ECO:0000256" key="2">
    <source>
        <dbReference type="SAM" id="MobiDB-lite"/>
    </source>
</evidence>
<keyword evidence="3" id="KW-0472">Membrane</keyword>
<keyword evidence="1" id="KW-0175">Coiled coil</keyword>
<dbReference type="OrthoDB" id="4496974at2759"/>
<dbReference type="VEuPathDB" id="FungiDB:ASPGLDRAFT_39933"/>
<evidence type="ECO:0000313" key="4">
    <source>
        <dbReference type="EMBL" id="OJJ79417.1"/>
    </source>
</evidence>
<protein>
    <submittedName>
        <fullName evidence="4">Uncharacterized protein</fullName>
    </submittedName>
</protein>
<evidence type="ECO:0000313" key="5">
    <source>
        <dbReference type="Proteomes" id="UP000184300"/>
    </source>
</evidence>
<gene>
    <name evidence="4" type="ORF">ASPGLDRAFT_39933</name>
</gene>
<keyword evidence="5" id="KW-1185">Reference proteome</keyword>
<feature type="region of interest" description="Disordered" evidence="2">
    <location>
        <begin position="348"/>
        <end position="370"/>
    </location>
</feature>
<feature type="compositionally biased region" description="Polar residues" evidence="2">
    <location>
        <begin position="348"/>
        <end position="358"/>
    </location>
</feature>
<name>A0A1L9V664_ASPGL</name>
<organism evidence="4 5">
    <name type="scientific">Aspergillus glaucus CBS 516.65</name>
    <dbReference type="NCBI Taxonomy" id="1160497"/>
    <lineage>
        <taxon>Eukaryota</taxon>
        <taxon>Fungi</taxon>
        <taxon>Dikarya</taxon>
        <taxon>Ascomycota</taxon>
        <taxon>Pezizomycotina</taxon>
        <taxon>Eurotiomycetes</taxon>
        <taxon>Eurotiomycetidae</taxon>
        <taxon>Eurotiales</taxon>
        <taxon>Aspergillaceae</taxon>
        <taxon>Aspergillus</taxon>
        <taxon>Aspergillus subgen. Aspergillus</taxon>
    </lineage>
</organism>
<sequence>MDSFGLTMFSILIAIFGYFQSIHLTGIERLKDGLGKEYVLDHFGMMVYRFFPVAYGNDSFANSEIRSDAPSAVVLSTSSEPEPVDHAVDAVMANFSASMDDTIGYTTDIVSLDADQNESDSWLFRDTHYLNLIAIRSRYAGFSSQIWSVIKSFFGLAVLLGLPVILVGTLSVAFMYWRDLRTADAGIMRFTNEVQSRRASLRRKIDLAVLVVDQTLDEIVRHISAEQERVHQDLASFRPEDVISQEMSAFREKLELLIQREFHRQVSWVKDYLEELEQVRQSLPSPAKIRAQCKEFQEMFQQAKEVHNNLNDALKHIDELSRSRQTPPLSQDSLSLVDDEFHAVHSISSNEETGSCNVSERFHDNAHTPPQSLSQWVMASGRHAMTPEEFDKAREIRRERVKMRCANRIKTDSASSNVQSWTAMTNRSSW</sequence>
<proteinExistence type="predicted"/>
<accession>A0A1L9V664</accession>
<feature type="coiled-coil region" evidence="1">
    <location>
        <begin position="293"/>
        <end position="323"/>
    </location>
</feature>
<keyword evidence="3" id="KW-1133">Transmembrane helix</keyword>
<dbReference type="RefSeq" id="XP_022396115.1">
    <property type="nucleotide sequence ID" value="XM_022545148.1"/>
</dbReference>